<protein>
    <recommendedName>
        <fullName evidence="1">Queuosine precursor transporter</fullName>
    </recommendedName>
</protein>
<keyword evidence="2" id="KW-0812">Transmembrane</keyword>
<keyword evidence="3" id="KW-0614">Plasmid</keyword>
<feature type="transmembrane region" description="Helical" evidence="2">
    <location>
        <begin position="175"/>
        <end position="198"/>
    </location>
</feature>
<dbReference type="NCBIfam" id="TIGR00697">
    <property type="entry name" value="queuosine precursor transporter"/>
    <property type="match status" value="1"/>
</dbReference>
<evidence type="ECO:0000256" key="1">
    <source>
        <dbReference type="NCBIfam" id="TIGR00697"/>
    </source>
</evidence>
<dbReference type="PANTHER" id="PTHR34300:SF2">
    <property type="entry name" value="QUEUOSINE PRECURSOR TRANSPORTER-RELATED"/>
    <property type="match status" value="1"/>
</dbReference>
<dbReference type="RefSeq" id="WP_085576795.1">
    <property type="nucleotide sequence ID" value="NZ_CP034303.1"/>
</dbReference>
<evidence type="ECO:0000256" key="2">
    <source>
        <dbReference type="SAM" id="Phobius"/>
    </source>
</evidence>
<dbReference type="EMBL" id="CP034303">
    <property type="protein sequence ID" value="QHH13317.1"/>
    <property type="molecule type" value="Genomic_DNA"/>
</dbReference>
<keyword evidence="2" id="KW-1133">Transmembrane helix</keyword>
<dbReference type="AlphaFoldDB" id="A0AAX1G146"/>
<dbReference type="PANTHER" id="PTHR34300">
    <property type="entry name" value="QUEUOSINE PRECURSOR TRANSPORTER-RELATED"/>
    <property type="match status" value="1"/>
</dbReference>
<organism evidence="3 4">
    <name type="scientific">Vibrio parahaemolyticus</name>
    <dbReference type="NCBI Taxonomy" id="670"/>
    <lineage>
        <taxon>Bacteria</taxon>
        <taxon>Pseudomonadati</taxon>
        <taxon>Pseudomonadota</taxon>
        <taxon>Gammaproteobacteria</taxon>
        <taxon>Vibrionales</taxon>
        <taxon>Vibrionaceae</taxon>
        <taxon>Vibrio</taxon>
    </lineage>
</organism>
<feature type="transmembrane region" description="Helical" evidence="2">
    <location>
        <begin position="139"/>
        <end position="163"/>
    </location>
</feature>
<dbReference type="Proteomes" id="UP000464718">
    <property type="component" value="Plasmid pvpsd2016-4"/>
</dbReference>
<dbReference type="Pfam" id="PF02592">
    <property type="entry name" value="Vut_1"/>
    <property type="match status" value="1"/>
</dbReference>
<evidence type="ECO:0000313" key="3">
    <source>
        <dbReference type="EMBL" id="QHH13317.1"/>
    </source>
</evidence>
<sequence>MKLVIYKINDNCVEYLDDKGKEFSSSLAFIVESQMIEYFENDDRLKLCELYTNKYNSELVVETALWGGVSIYKVSNMTYLSILRCLFYMCMIISVLLAPREVSLWGMTQPGGILFFCLSFLFIDTICQSYGYFSARKTLWTNALLMFCSGGLIYISSFLPAISDDVAYQDVVFDGMVKLCFINGLCSLVADQVNALVFRRIKYITNNKSLWLRSLLSTLVSQFFFTILWISFFKFENLFNINTYIFIFSNFQIKVFFSIILIPLLYLTTLSLNRKIKF</sequence>
<reference evidence="3 4" key="1">
    <citation type="submission" date="2018-12" db="EMBL/GenBank/DDBJ databases">
        <title>Genomic insights into the evolutionary origins and pathogenicity of five Vibrio parahaemolyticus strains isolated from the shrimp with acute hepatopancreatic necrosis disease (AHPND).</title>
        <authorList>
            <person name="Yang Q."/>
            <person name="Dong X."/>
            <person name="Xie G."/>
            <person name="Fu S."/>
            <person name="Zou P."/>
            <person name="Sun J."/>
            <person name="Wang Y."/>
            <person name="Huang J."/>
        </authorList>
    </citation>
    <scope>NUCLEOTIDE SEQUENCE [LARGE SCALE GENOMIC DNA]</scope>
    <source>
        <strain evidence="3 4">20160303005-1</strain>
        <plasmid evidence="4">pvpsd2016-4</plasmid>
    </source>
</reference>
<feature type="transmembrane region" description="Helical" evidence="2">
    <location>
        <begin position="244"/>
        <end position="267"/>
    </location>
</feature>
<geneLocation type="plasmid" evidence="4">
    <name>pvpsd2016-4</name>
</geneLocation>
<evidence type="ECO:0000313" key="4">
    <source>
        <dbReference type="Proteomes" id="UP000464718"/>
    </source>
</evidence>
<feature type="transmembrane region" description="Helical" evidence="2">
    <location>
        <begin position="79"/>
        <end position="98"/>
    </location>
</feature>
<feature type="transmembrane region" description="Helical" evidence="2">
    <location>
        <begin position="210"/>
        <end position="232"/>
    </location>
</feature>
<accession>A0AAX1G146</accession>
<proteinExistence type="predicted"/>
<keyword evidence="2" id="KW-0472">Membrane</keyword>
<feature type="transmembrane region" description="Helical" evidence="2">
    <location>
        <begin position="104"/>
        <end position="127"/>
    </location>
</feature>
<gene>
    <name evidence="3" type="ORF">EHC69_29090</name>
</gene>
<name>A0AAX1G146_VIBPH</name>
<dbReference type="InterPro" id="IPR003744">
    <property type="entry name" value="YhhQ"/>
</dbReference>